<dbReference type="Gene3D" id="1.10.260.40">
    <property type="entry name" value="lambda repressor-like DNA-binding domains"/>
    <property type="match status" value="1"/>
</dbReference>
<sequence>MSRCYPHISEHLGCLMKTQNINGGDLSLKTEIRPQLIKDILRGDIFCLSLRNVRALSKHFGMSIFEFIDYISQ</sequence>
<accession>A0A644Y8C8</accession>
<gene>
    <name evidence="1" type="ORF">SDC9_71194</name>
</gene>
<protein>
    <recommendedName>
        <fullName evidence="2">HTH cro/C1-type domain-containing protein</fullName>
    </recommendedName>
</protein>
<dbReference type="GO" id="GO:0003677">
    <property type="term" value="F:DNA binding"/>
    <property type="evidence" value="ECO:0007669"/>
    <property type="project" value="InterPro"/>
</dbReference>
<evidence type="ECO:0008006" key="2">
    <source>
        <dbReference type="Google" id="ProtNLM"/>
    </source>
</evidence>
<comment type="caution">
    <text evidence="1">The sequence shown here is derived from an EMBL/GenBank/DDBJ whole genome shotgun (WGS) entry which is preliminary data.</text>
</comment>
<reference evidence="1" key="1">
    <citation type="submission" date="2019-08" db="EMBL/GenBank/DDBJ databases">
        <authorList>
            <person name="Kucharzyk K."/>
            <person name="Murdoch R.W."/>
            <person name="Higgins S."/>
            <person name="Loffler F."/>
        </authorList>
    </citation>
    <scope>NUCLEOTIDE SEQUENCE</scope>
</reference>
<dbReference type="InterPro" id="IPR010982">
    <property type="entry name" value="Lambda_DNA-bd_dom_sf"/>
</dbReference>
<evidence type="ECO:0000313" key="1">
    <source>
        <dbReference type="EMBL" id="MPM24710.1"/>
    </source>
</evidence>
<dbReference type="SUPFAM" id="SSF47413">
    <property type="entry name" value="lambda repressor-like DNA-binding domains"/>
    <property type="match status" value="1"/>
</dbReference>
<dbReference type="AlphaFoldDB" id="A0A644Y8C8"/>
<dbReference type="EMBL" id="VSSQ01004325">
    <property type="protein sequence ID" value="MPM24710.1"/>
    <property type="molecule type" value="Genomic_DNA"/>
</dbReference>
<proteinExistence type="predicted"/>
<name>A0A644Y8C8_9ZZZZ</name>
<organism evidence="1">
    <name type="scientific">bioreactor metagenome</name>
    <dbReference type="NCBI Taxonomy" id="1076179"/>
    <lineage>
        <taxon>unclassified sequences</taxon>
        <taxon>metagenomes</taxon>
        <taxon>ecological metagenomes</taxon>
    </lineage>
</organism>